<protein>
    <submittedName>
        <fullName evidence="1">Uncharacterized protein</fullName>
    </submittedName>
</protein>
<keyword evidence="2" id="KW-1185">Reference proteome</keyword>
<accession>A0A9Q0G9Z0</accession>
<reference evidence="1" key="1">
    <citation type="submission" date="2022-02" db="EMBL/GenBank/DDBJ databases">
        <authorList>
            <person name="Henning P.M."/>
            <person name="McCubbin A.G."/>
            <person name="Shore J.S."/>
        </authorList>
    </citation>
    <scope>NUCLEOTIDE SEQUENCE</scope>
    <source>
        <strain evidence="1">F60SS</strain>
        <tissue evidence="1">Leaves</tissue>
    </source>
</reference>
<dbReference type="Proteomes" id="UP001141552">
    <property type="component" value="Unassembled WGS sequence"/>
</dbReference>
<reference evidence="1" key="2">
    <citation type="journal article" date="2023" name="Plants (Basel)">
        <title>Annotation of the Turnera subulata (Passifloraceae) Draft Genome Reveals the S-Locus Evolved after the Divergence of Turneroideae from Passifloroideae in a Stepwise Manner.</title>
        <authorList>
            <person name="Henning P.M."/>
            <person name="Roalson E.H."/>
            <person name="Mir W."/>
            <person name="McCubbin A.G."/>
            <person name="Shore J.S."/>
        </authorList>
    </citation>
    <scope>NUCLEOTIDE SEQUENCE</scope>
    <source>
        <strain evidence="1">F60SS</strain>
    </source>
</reference>
<dbReference type="AlphaFoldDB" id="A0A9Q0G9Z0"/>
<name>A0A9Q0G9Z0_9ROSI</name>
<dbReference type="PANTHER" id="PTHR37244">
    <property type="entry name" value="NADP-SPECIFIC GLUTAMATE DEHYDROGENASE"/>
    <property type="match status" value="1"/>
</dbReference>
<evidence type="ECO:0000313" key="1">
    <source>
        <dbReference type="EMBL" id="KAJ4846334.1"/>
    </source>
</evidence>
<proteinExistence type="predicted"/>
<dbReference type="EMBL" id="JAKUCV010001446">
    <property type="protein sequence ID" value="KAJ4846334.1"/>
    <property type="molecule type" value="Genomic_DNA"/>
</dbReference>
<dbReference type="OrthoDB" id="1915921at2759"/>
<sequence>MCRTTEFPGLDFLAQEKQRRSLKIKSFSVRLTGLVTEDQSLTLVYLPGFGGSSTVKRGSAAYVTLHRAVNVEREGGGGGGGGGKGVLVFESRERVRVGEGVRFEVYLGGERVLEGGLRKGEEWELGCKCGLEGETGRVDTAVAEVCLAVEGKAVALRERVELRRRKRKTGGRRRCSRRVDQLEVILEEREEEGGGGEEGSSDGGACCCCCEGGGSGGGELELVGGGPDLDGVSWAIDVGVWVMCLGVGYMVSKASAKSLRRLRLL</sequence>
<comment type="caution">
    <text evidence="1">The sequence shown here is derived from an EMBL/GenBank/DDBJ whole genome shotgun (WGS) entry which is preliminary data.</text>
</comment>
<organism evidence="1 2">
    <name type="scientific">Turnera subulata</name>
    <dbReference type="NCBI Taxonomy" id="218843"/>
    <lineage>
        <taxon>Eukaryota</taxon>
        <taxon>Viridiplantae</taxon>
        <taxon>Streptophyta</taxon>
        <taxon>Embryophyta</taxon>
        <taxon>Tracheophyta</taxon>
        <taxon>Spermatophyta</taxon>
        <taxon>Magnoliopsida</taxon>
        <taxon>eudicotyledons</taxon>
        <taxon>Gunneridae</taxon>
        <taxon>Pentapetalae</taxon>
        <taxon>rosids</taxon>
        <taxon>fabids</taxon>
        <taxon>Malpighiales</taxon>
        <taxon>Passifloraceae</taxon>
        <taxon>Turnera</taxon>
    </lineage>
</organism>
<gene>
    <name evidence="1" type="ORF">Tsubulata_005928</name>
</gene>
<evidence type="ECO:0000313" key="2">
    <source>
        <dbReference type="Proteomes" id="UP001141552"/>
    </source>
</evidence>
<dbReference type="PANTHER" id="PTHR37244:SF1">
    <property type="entry name" value="NADP-SPECIFIC GLUTAMATE DEHYDROGENASE"/>
    <property type="match status" value="1"/>
</dbReference>